<sequence length="53" mass="5820">MSSIVVYPLEGFSLYLMPKSAAPVCPPCQSSLLPSVFEDDDDEPKHKLPLHCS</sequence>
<accession>A0A2N5U3E4</accession>
<evidence type="ECO:0000313" key="2">
    <source>
        <dbReference type="Proteomes" id="UP000235388"/>
    </source>
</evidence>
<proteinExistence type="predicted"/>
<dbReference type="OrthoDB" id="2506172at2759"/>
<name>A0A2N5U3E4_9BASI</name>
<gene>
    <name evidence="1" type="ORF">PCANC_18984</name>
</gene>
<protein>
    <submittedName>
        <fullName evidence="1">Uncharacterized protein</fullName>
    </submittedName>
</protein>
<dbReference type="EMBL" id="PGCJ01000326">
    <property type="protein sequence ID" value="PLW32265.1"/>
    <property type="molecule type" value="Genomic_DNA"/>
</dbReference>
<dbReference type="Proteomes" id="UP000235388">
    <property type="component" value="Unassembled WGS sequence"/>
</dbReference>
<dbReference type="AlphaFoldDB" id="A0A2N5U3E4"/>
<comment type="caution">
    <text evidence="1">The sequence shown here is derived from an EMBL/GenBank/DDBJ whole genome shotgun (WGS) entry which is preliminary data.</text>
</comment>
<organism evidence="1 2">
    <name type="scientific">Puccinia coronata f. sp. avenae</name>
    <dbReference type="NCBI Taxonomy" id="200324"/>
    <lineage>
        <taxon>Eukaryota</taxon>
        <taxon>Fungi</taxon>
        <taxon>Dikarya</taxon>
        <taxon>Basidiomycota</taxon>
        <taxon>Pucciniomycotina</taxon>
        <taxon>Pucciniomycetes</taxon>
        <taxon>Pucciniales</taxon>
        <taxon>Pucciniaceae</taxon>
        <taxon>Puccinia</taxon>
    </lineage>
</organism>
<keyword evidence="2" id="KW-1185">Reference proteome</keyword>
<evidence type="ECO:0000313" key="1">
    <source>
        <dbReference type="EMBL" id="PLW32265.1"/>
    </source>
</evidence>
<reference evidence="1 2" key="1">
    <citation type="submission" date="2017-11" db="EMBL/GenBank/DDBJ databases">
        <title>De novo assembly and phasing of dikaryotic genomes from two isolates of Puccinia coronata f. sp. avenae, the causal agent of oat crown rust.</title>
        <authorList>
            <person name="Miller M.E."/>
            <person name="Zhang Y."/>
            <person name="Omidvar V."/>
            <person name="Sperschneider J."/>
            <person name="Schwessinger B."/>
            <person name="Raley C."/>
            <person name="Palmer J.M."/>
            <person name="Garnica D."/>
            <person name="Upadhyaya N."/>
            <person name="Rathjen J."/>
            <person name="Taylor J.M."/>
            <person name="Park R.F."/>
            <person name="Dodds P.N."/>
            <person name="Hirsch C.D."/>
            <person name="Kianian S.F."/>
            <person name="Figueroa M."/>
        </authorList>
    </citation>
    <scope>NUCLEOTIDE SEQUENCE [LARGE SCALE GENOMIC DNA]</scope>
    <source>
        <strain evidence="1">12NC29</strain>
    </source>
</reference>